<protein>
    <submittedName>
        <fullName evidence="3">Fgf-3</fullName>
    </submittedName>
</protein>
<keyword evidence="2" id="KW-0812">Transmembrane</keyword>
<name>A0A0X9FQB8_9BBAC</name>
<evidence type="ECO:0000256" key="1">
    <source>
        <dbReference type="SAM" id="MobiDB-lite"/>
    </source>
</evidence>
<dbReference type="EMBL" id="KP658210">
    <property type="protein sequence ID" value="ALN42065.1"/>
    <property type="molecule type" value="Genomic_DNA"/>
</dbReference>
<keyword evidence="2" id="KW-1133">Transmembrane helix</keyword>
<evidence type="ECO:0000313" key="3">
    <source>
        <dbReference type="EMBL" id="ALN42065.1"/>
    </source>
</evidence>
<dbReference type="SUPFAM" id="SSF50353">
    <property type="entry name" value="Cytokine"/>
    <property type="match status" value="1"/>
</dbReference>
<sequence length="386" mass="43286">MNNKKIVVTFLTILIFGVVTPTNYTHEGSGDTEDDVSSEWLTSTADLQPSSLLPKLNNESSVINVTSPTPPITSSSNSSSTTSTTTTSTTTTTTLVPSTTTSTTTTTTTTSTTTEAMGFLMLTNPKDFHDAIGVTYNYYKTYLQLFILYDGSKVFLDTSNHMVSQFQVRNDFVTHNFLNLIVYYLEKNSNFESDNQIVFRHELSLRYFCMTNCGKVYMSVVFTTDCIFVKEMLQEIDYGVEKIRLKKRLRGHKMYTIDMGYGYIDFTEENKAFVYTTIVNSFDTTANHTLGLLMDEANGDLCVTDEDSIDYDDDYVDFGNGQDIGDLFTKNVASALHDDDNVTFASSVNMTYLTIGLVLSCVSIIGIIVFVIVYKQKNKYRISRVV</sequence>
<feature type="transmembrane region" description="Helical" evidence="2">
    <location>
        <begin position="350"/>
        <end position="374"/>
    </location>
</feature>
<dbReference type="InterPro" id="IPR008996">
    <property type="entry name" value="IL1/FGF"/>
</dbReference>
<feature type="region of interest" description="Disordered" evidence="1">
    <location>
        <begin position="61"/>
        <end position="110"/>
    </location>
</feature>
<keyword evidence="2" id="KW-0472">Membrane</keyword>
<accession>A0A0X9FQB8</accession>
<organism evidence="3">
    <name type="scientific">Cnaphalocrocis medinalis granulovirus</name>
    <dbReference type="NCBI Taxonomy" id="1750712"/>
    <lineage>
        <taxon>Viruses</taxon>
        <taxon>Viruses incertae sedis</taxon>
        <taxon>Naldaviricetes</taxon>
        <taxon>Lefavirales</taxon>
        <taxon>Baculoviridae</taxon>
        <taxon>Betabaculovirus</taxon>
        <taxon>Betabaculovirus cnamedinalis</taxon>
    </lineage>
</organism>
<proteinExistence type="predicted"/>
<reference evidence="3" key="1">
    <citation type="journal article" date="2016" name="PLoS ONE">
        <title>Genome of Cnaphalocrocis medinalis Granulovirus, the First Crambidae-Infecting Betabaculovirus Isolated from Rice Leaffolder to Sequenced.</title>
        <authorList>
            <person name="Han G."/>
            <person name="Xu J."/>
            <person name="Liu Q."/>
            <person name="Li C."/>
            <person name="Xu H."/>
            <person name="Lu Z."/>
        </authorList>
    </citation>
    <scope>NUCLEOTIDE SEQUENCE</scope>
</reference>
<dbReference type="Gene3D" id="2.80.10.50">
    <property type="match status" value="1"/>
</dbReference>
<evidence type="ECO:0000256" key="2">
    <source>
        <dbReference type="SAM" id="Phobius"/>
    </source>
</evidence>
<feature type="compositionally biased region" description="Low complexity" evidence="1">
    <location>
        <begin position="72"/>
        <end position="110"/>
    </location>
</feature>